<accession>A0A7J8GCP3</accession>
<sequence length="168" mass="16838">MSKSECGPGGRWSAEGMKTARQVRTLPARWSGEGGGREDPGGPLRSPPVPSDGGDAGWRSCGSVLTSFPPCLSQAVTPGALSTLRWAGPADGLLWVCSGSPSSSGPAGAIRPGGEEALWGACACVGALVCRPPLAGTRVGRDAGGPGRREDSDLPAALGFGPGASQWQ</sequence>
<feature type="region of interest" description="Disordered" evidence="1">
    <location>
        <begin position="1"/>
        <end position="58"/>
    </location>
</feature>
<feature type="region of interest" description="Disordered" evidence="1">
    <location>
        <begin position="137"/>
        <end position="168"/>
    </location>
</feature>
<reference evidence="2 3" key="1">
    <citation type="journal article" date="2020" name="Nature">
        <title>Six reference-quality genomes reveal evolution of bat adaptations.</title>
        <authorList>
            <person name="Jebb D."/>
            <person name="Huang Z."/>
            <person name="Pippel M."/>
            <person name="Hughes G.M."/>
            <person name="Lavrichenko K."/>
            <person name="Devanna P."/>
            <person name="Winkler S."/>
            <person name="Jermiin L.S."/>
            <person name="Skirmuntt E.C."/>
            <person name="Katzourakis A."/>
            <person name="Burkitt-Gray L."/>
            <person name="Ray D.A."/>
            <person name="Sullivan K.A.M."/>
            <person name="Roscito J.G."/>
            <person name="Kirilenko B.M."/>
            <person name="Davalos L.M."/>
            <person name="Corthals A.P."/>
            <person name="Power M.L."/>
            <person name="Jones G."/>
            <person name="Ransome R.D."/>
            <person name="Dechmann D.K.N."/>
            <person name="Locatelli A.G."/>
            <person name="Puechmaille S.J."/>
            <person name="Fedrigo O."/>
            <person name="Jarvis E.D."/>
            <person name="Hiller M."/>
            <person name="Vernes S.C."/>
            <person name="Myers E.W."/>
            <person name="Teeling E.C."/>
        </authorList>
    </citation>
    <scope>NUCLEOTIDE SEQUENCE [LARGE SCALE GENOMIC DNA]</scope>
    <source>
        <strain evidence="2">MRouAeg1</strain>
        <tissue evidence="2">Muscle</tissue>
    </source>
</reference>
<comment type="caution">
    <text evidence="2">The sequence shown here is derived from an EMBL/GenBank/DDBJ whole genome shotgun (WGS) entry which is preliminary data.</text>
</comment>
<organism evidence="2 3">
    <name type="scientific">Rousettus aegyptiacus</name>
    <name type="common">Egyptian fruit bat</name>
    <name type="synonym">Pteropus aegyptiacus</name>
    <dbReference type="NCBI Taxonomy" id="9407"/>
    <lineage>
        <taxon>Eukaryota</taxon>
        <taxon>Metazoa</taxon>
        <taxon>Chordata</taxon>
        <taxon>Craniata</taxon>
        <taxon>Vertebrata</taxon>
        <taxon>Euteleostomi</taxon>
        <taxon>Mammalia</taxon>
        <taxon>Eutheria</taxon>
        <taxon>Laurasiatheria</taxon>
        <taxon>Chiroptera</taxon>
        <taxon>Yinpterochiroptera</taxon>
        <taxon>Pteropodoidea</taxon>
        <taxon>Pteropodidae</taxon>
        <taxon>Rousettinae</taxon>
        <taxon>Rousettus</taxon>
    </lineage>
</organism>
<proteinExistence type="predicted"/>
<name>A0A7J8GCP3_ROUAE</name>
<gene>
    <name evidence="2" type="ORF">HJG63_011782</name>
</gene>
<evidence type="ECO:0000313" key="2">
    <source>
        <dbReference type="EMBL" id="KAF6457262.1"/>
    </source>
</evidence>
<protein>
    <submittedName>
        <fullName evidence="2">Uncharacterized protein</fullName>
    </submittedName>
</protein>
<keyword evidence="3" id="KW-1185">Reference proteome</keyword>
<dbReference type="AlphaFoldDB" id="A0A7J8GCP3"/>
<dbReference type="EMBL" id="JACASE010000006">
    <property type="protein sequence ID" value="KAF6457262.1"/>
    <property type="molecule type" value="Genomic_DNA"/>
</dbReference>
<evidence type="ECO:0000313" key="3">
    <source>
        <dbReference type="Proteomes" id="UP000593571"/>
    </source>
</evidence>
<evidence type="ECO:0000256" key="1">
    <source>
        <dbReference type="SAM" id="MobiDB-lite"/>
    </source>
</evidence>
<dbReference type="Proteomes" id="UP000593571">
    <property type="component" value="Unassembled WGS sequence"/>
</dbReference>